<protein>
    <submittedName>
        <fullName evidence="2">Uncharacterized protein</fullName>
    </submittedName>
</protein>
<sequence length="134" mass="15173">MGRDSGLAEQQPSRAGRRRQLLAECRRAEAADERTAGRRLAARSMENAQLPSLRPVAVLEFAAFSARLAARSMENAHQRALYSSRPRRAFRPRRIAIQRFAQARHAVRRRALRIQVAKRVIISPCRLLSSRCTG</sequence>
<dbReference type="EMBL" id="SPHZ02000011">
    <property type="protein sequence ID" value="KAF0891480.1"/>
    <property type="molecule type" value="Genomic_DNA"/>
</dbReference>
<accession>A0A6G1BU11</accession>
<organism evidence="2 3">
    <name type="scientific">Oryza meyeriana var. granulata</name>
    <dbReference type="NCBI Taxonomy" id="110450"/>
    <lineage>
        <taxon>Eukaryota</taxon>
        <taxon>Viridiplantae</taxon>
        <taxon>Streptophyta</taxon>
        <taxon>Embryophyta</taxon>
        <taxon>Tracheophyta</taxon>
        <taxon>Spermatophyta</taxon>
        <taxon>Magnoliopsida</taxon>
        <taxon>Liliopsida</taxon>
        <taxon>Poales</taxon>
        <taxon>Poaceae</taxon>
        <taxon>BOP clade</taxon>
        <taxon>Oryzoideae</taxon>
        <taxon>Oryzeae</taxon>
        <taxon>Oryzinae</taxon>
        <taxon>Oryza</taxon>
        <taxon>Oryza meyeriana</taxon>
    </lineage>
</organism>
<dbReference type="AlphaFoldDB" id="A0A6G1BU11"/>
<evidence type="ECO:0000256" key="1">
    <source>
        <dbReference type="SAM" id="MobiDB-lite"/>
    </source>
</evidence>
<feature type="region of interest" description="Disordered" evidence="1">
    <location>
        <begin position="1"/>
        <end position="20"/>
    </location>
</feature>
<evidence type="ECO:0000313" key="3">
    <source>
        <dbReference type="Proteomes" id="UP000479710"/>
    </source>
</evidence>
<reference evidence="2 3" key="1">
    <citation type="submission" date="2019-11" db="EMBL/GenBank/DDBJ databases">
        <title>Whole genome sequence of Oryza granulata.</title>
        <authorList>
            <person name="Li W."/>
        </authorList>
    </citation>
    <scope>NUCLEOTIDE SEQUENCE [LARGE SCALE GENOMIC DNA]</scope>
    <source>
        <strain evidence="3">cv. Menghai</strain>
        <tissue evidence="2">Leaf</tissue>
    </source>
</reference>
<dbReference type="Proteomes" id="UP000479710">
    <property type="component" value="Unassembled WGS sequence"/>
</dbReference>
<gene>
    <name evidence="2" type="ORF">E2562_009893</name>
</gene>
<proteinExistence type="predicted"/>
<name>A0A6G1BU11_9ORYZ</name>
<comment type="caution">
    <text evidence="2">The sequence shown here is derived from an EMBL/GenBank/DDBJ whole genome shotgun (WGS) entry which is preliminary data.</text>
</comment>
<evidence type="ECO:0000313" key="2">
    <source>
        <dbReference type="EMBL" id="KAF0891480.1"/>
    </source>
</evidence>
<keyword evidence="3" id="KW-1185">Reference proteome</keyword>